<dbReference type="GO" id="GO:0016020">
    <property type="term" value="C:membrane"/>
    <property type="evidence" value="ECO:0007669"/>
    <property type="project" value="UniProtKB-SubCell"/>
</dbReference>
<dbReference type="PANTHER" id="PTHR23507:SF1">
    <property type="entry name" value="FI18259P1-RELATED"/>
    <property type="match status" value="1"/>
</dbReference>
<dbReference type="InterPro" id="IPR036259">
    <property type="entry name" value="MFS_trans_sf"/>
</dbReference>
<dbReference type="Proteomes" id="UP001239445">
    <property type="component" value="Unassembled WGS sequence"/>
</dbReference>
<feature type="transmembrane region" description="Helical" evidence="6">
    <location>
        <begin position="44"/>
        <end position="69"/>
    </location>
</feature>
<feature type="transmembrane region" description="Helical" evidence="6">
    <location>
        <begin position="351"/>
        <end position="379"/>
    </location>
</feature>
<name>A0AAJ0B6V2_9PEZI</name>
<comment type="caution">
    <text evidence="7">The sequence shown here is derived from an EMBL/GenBank/DDBJ whole genome shotgun (WGS) entry which is preliminary data.</text>
</comment>
<protein>
    <submittedName>
        <fullName evidence="7">Major facilitator superfamily domain-containing protein</fullName>
    </submittedName>
</protein>
<dbReference type="EMBL" id="MU839840">
    <property type="protein sequence ID" value="KAK1752305.1"/>
    <property type="molecule type" value="Genomic_DNA"/>
</dbReference>
<keyword evidence="2 6" id="KW-0812">Transmembrane</keyword>
<feature type="transmembrane region" description="Helical" evidence="6">
    <location>
        <begin position="170"/>
        <end position="190"/>
    </location>
</feature>
<feature type="transmembrane region" description="Helical" evidence="6">
    <location>
        <begin position="136"/>
        <end position="158"/>
    </location>
</feature>
<feature type="transmembrane region" description="Helical" evidence="6">
    <location>
        <begin position="480"/>
        <end position="501"/>
    </location>
</feature>
<dbReference type="AlphaFoldDB" id="A0AAJ0B6V2"/>
<feature type="transmembrane region" description="Helical" evidence="6">
    <location>
        <begin position="202"/>
        <end position="225"/>
    </location>
</feature>
<dbReference type="PANTHER" id="PTHR23507">
    <property type="entry name" value="ZGC:174356"/>
    <property type="match status" value="1"/>
</dbReference>
<sequence length="527" mass="56642">MNDREPNESTRLLASHGQENESPLIQPEGNEGVASSPPGARRTILAVVSVQVILYIGSFVSLAAQLAILEDIVCKKYYEERLPTFNVSGEDRCKADAVQSEVAFINGWKDVFEILPAIALAVPYGALADRIGRKKVFLLAIIGIALNDLWIRVVFWFHDLFPVRAVWLSGVWQAIGAGAATLSSLSHVMVADVCPSDQRTTAFSYLQSATMVAQFLFVPIGGSLIPIDPWIPMFISTAATALGFLGALFFIPETIPPTALGNHNRVVDTETSVEEESSGRIRNPDSVKANSPEIWKAVKSTTKTTARWVFAHGKLVLVLTCFFMCSIGQQAGGSLFLQYASKRLDWSLGKASFFISLGAGINLVVHAIGIPALSSFMLWRLNLHEILKDKRIAQISGLFLVLGTGTTFAAGSWASLAAGQVLTSLGLAFVVPARSIVTSMVPKKHLAALYTAISVLLYGGMLTGAPLLAAAFHWGLRIGGLWLGMPFFLACVCFSLASLAVSSAPSNIDAGHDVVSEVEDEVDRTGF</sequence>
<feature type="transmembrane region" description="Helical" evidence="6">
    <location>
        <begin position="391"/>
        <end position="411"/>
    </location>
</feature>
<keyword evidence="3 6" id="KW-1133">Transmembrane helix</keyword>
<dbReference type="GO" id="GO:0022857">
    <property type="term" value="F:transmembrane transporter activity"/>
    <property type="evidence" value="ECO:0007669"/>
    <property type="project" value="InterPro"/>
</dbReference>
<feature type="region of interest" description="Disordered" evidence="5">
    <location>
        <begin position="1"/>
        <end position="36"/>
    </location>
</feature>
<dbReference type="Pfam" id="PF07690">
    <property type="entry name" value="MFS_1"/>
    <property type="match status" value="1"/>
</dbReference>
<dbReference type="Gene3D" id="1.20.1250.20">
    <property type="entry name" value="MFS general substrate transporter like domains"/>
    <property type="match status" value="1"/>
</dbReference>
<evidence type="ECO:0000256" key="4">
    <source>
        <dbReference type="ARBA" id="ARBA00023136"/>
    </source>
</evidence>
<evidence type="ECO:0000256" key="1">
    <source>
        <dbReference type="ARBA" id="ARBA00004141"/>
    </source>
</evidence>
<proteinExistence type="predicted"/>
<evidence type="ECO:0000313" key="7">
    <source>
        <dbReference type="EMBL" id="KAK1752305.1"/>
    </source>
</evidence>
<comment type="subcellular location">
    <subcellularLocation>
        <location evidence="1">Membrane</location>
        <topology evidence="1">Multi-pass membrane protein</topology>
    </subcellularLocation>
</comment>
<accession>A0AAJ0B6V2</accession>
<feature type="transmembrane region" description="Helical" evidence="6">
    <location>
        <begin position="449"/>
        <end position="474"/>
    </location>
</feature>
<evidence type="ECO:0000256" key="2">
    <source>
        <dbReference type="ARBA" id="ARBA00022692"/>
    </source>
</evidence>
<evidence type="ECO:0000256" key="6">
    <source>
        <dbReference type="SAM" id="Phobius"/>
    </source>
</evidence>
<gene>
    <name evidence="7" type="ORF">QBC47DRAFT_390229</name>
</gene>
<reference evidence="7" key="1">
    <citation type="submission" date="2023-06" db="EMBL/GenBank/DDBJ databases">
        <title>Genome-scale phylogeny and comparative genomics of the fungal order Sordariales.</title>
        <authorList>
            <consortium name="Lawrence Berkeley National Laboratory"/>
            <person name="Hensen N."/>
            <person name="Bonometti L."/>
            <person name="Westerberg I."/>
            <person name="Brannstrom I.O."/>
            <person name="Guillou S."/>
            <person name="Cros-Aarteil S."/>
            <person name="Calhoun S."/>
            <person name="Haridas S."/>
            <person name="Kuo A."/>
            <person name="Mondo S."/>
            <person name="Pangilinan J."/>
            <person name="Riley R."/>
            <person name="Labutti K."/>
            <person name="Andreopoulos B."/>
            <person name="Lipzen A."/>
            <person name="Chen C."/>
            <person name="Yanf M."/>
            <person name="Daum C."/>
            <person name="Ng V."/>
            <person name="Clum A."/>
            <person name="Steindorff A."/>
            <person name="Ohm R."/>
            <person name="Martin F."/>
            <person name="Silar P."/>
            <person name="Natvig D."/>
            <person name="Lalanne C."/>
            <person name="Gautier V."/>
            <person name="Ament-Velasquez S.L."/>
            <person name="Kruys A."/>
            <person name="Hutchinson M.I."/>
            <person name="Powell A.J."/>
            <person name="Barry K."/>
            <person name="Miller A.N."/>
            <person name="Grigoriev I.V."/>
            <person name="Debuchy R."/>
            <person name="Gladieux P."/>
            <person name="Thoren M.H."/>
            <person name="Johannesson H."/>
        </authorList>
    </citation>
    <scope>NUCLEOTIDE SEQUENCE</scope>
    <source>
        <strain evidence="7">PSN4</strain>
    </source>
</reference>
<dbReference type="SUPFAM" id="SSF103473">
    <property type="entry name" value="MFS general substrate transporter"/>
    <property type="match status" value="1"/>
</dbReference>
<organism evidence="7 8">
    <name type="scientific">Echria macrotheca</name>
    <dbReference type="NCBI Taxonomy" id="438768"/>
    <lineage>
        <taxon>Eukaryota</taxon>
        <taxon>Fungi</taxon>
        <taxon>Dikarya</taxon>
        <taxon>Ascomycota</taxon>
        <taxon>Pezizomycotina</taxon>
        <taxon>Sordariomycetes</taxon>
        <taxon>Sordariomycetidae</taxon>
        <taxon>Sordariales</taxon>
        <taxon>Schizotheciaceae</taxon>
        <taxon>Echria</taxon>
    </lineage>
</organism>
<dbReference type="InterPro" id="IPR011701">
    <property type="entry name" value="MFS"/>
</dbReference>
<keyword evidence="8" id="KW-1185">Reference proteome</keyword>
<feature type="transmembrane region" description="Helical" evidence="6">
    <location>
        <begin position="315"/>
        <end position="339"/>
    </location>
</feature>
<evidence type="ECO:0000256" key="5">
    <source>
        <dbReference type="SAM" id="MobiDB-lite"/>
    </source>
</evidence>
<keyword evidence="4 6" id="KW-0472">Membrane</keyword>
<evidence type="ECO:0000313" key="8">
    <source>
        <dbReference type="Proteomes" id="UP001239445"/>
    </source>
</evidence>
<evidence type="ECO:0000256" key="3">
    <source>
        <dbReference type="ARBA" id="ARBA00022989"/>
    </source>
</evidence>
<feature type="transmembrane region" description="Helical" evidence="6">
    <location>
        <begin position="231"/>
        <end position="251"/>
    </location>
</feature>